<dbReference type="CDD" id="cd00198">
    <property type="entry name" value="vWFA"/>
    <property type="match status" value="1"/>
</dbReference>
<dbReference type="Pfam" id="PF06707">
    <property type="entry name" value="DUF1194"/>
    <property type="match status" value="1"/>
</dbReference>
<dbReference type="RefSeq" id="WP_149816280.1">
    <property type="nucleotide sequence ID" value="NZ_VUOA01000016.1"/>
</dbReference>
<dbReference type="OrthoDB" id="9792179at2"/>
<protein>
    <submittedName>
        <fullName evidence="2">DUF1194 domain-containing protein</fullName>
    </submittedName>
</protein>
<evidence type="ECO:0000256" key="1">
    <source>
        <dbReference type="SAM" id="SignalP"/>
    </source>
</evidence>
<proteinExistence type="predicted"/>
<dbReference type="SUPFAM" id="SSF53300">
    <property type="entry name" value="vWA-like"/>
    <property type="match status" value="1"/>
</dbReference>
<gene>
    <name evidence="2" type="ORF">F0L46_06660</name>
</gene>
<sequence length="259" mass="27776">MLLRALVLSLALLAAAPVRAAEEVDLALVIAVDVSNSMDPEEQELQRDGFVEAFRSAEVHGAIARGALGRIAVVYMDWAGTGTQGVVVPWTIIDGPEAAAAFAARLESAPNRRAPRTSISGALDFSMRLLGQSGVEAIRQVIDVSGDGANNQGRPVLQAREAALARGVTINGLPIMLKRPTGSWDVAHLDAYYRDCVIGGAGAFMIPIRERRDFATAVRTKLVREIADLGPEASFTRVQAEARVDCMAGERAADDWWRN</sequence>
<reference evidence="2 3" key="1">
    <citation type="submission" date="2019-09" db="EMBL/GenBank/DDBJ databases">
        <title>Salinarimonas rosea gen. nov., sp. nov., a new member of the a-2 subgroup of the Proteobacteria.</title>
        <authorList>
            <person name="Liu J."/>
        </authorList>
    </citation>
    <scope>NUCLEOTIDE SEQUENCE [LARGE SCALE GENOMIC DNA]</scope>
    <source>
        <strain evidence="2 3">BN140002</strain>
    </source>
</reference>
<dbReference type="InterPro" id="IPR010607">
    <property type="entry name" value="DUF1194"/>
</dbReference>
<name>A0A5B2VH54_9HYPH</name>
<organism evidence="2 3">
    <name type="scientific">Salinarimonas soli</name>
    <dbReference type="NCBI Taxonomy" id="1638099"/>
    <lineage>
        <taxon>Bacteria</taxon>
        <taxon>Pseudomonadati</taxon>
        <taxon>Pseudomonadota</taxon>
        <taxon>Alphaproteobacteria</taxon>
        <taxon>Hyphomicrobiales</taxon>
        <taxon>Salinarimonadaceae</taxon>
        <taxon>Salinarimonas</taxon>
    </lineage>
</organism>
<comment type="caution">
    <text evidence="2">The sequence shown here is derived from an EMBL/GenBank/DDBJ whole genome shotgun (WGS) entry which is preliminary data.</text>
</comment>
<feature type="signal peptide" evidence="1">
    <location>
        <begin position="1"/>
        <end position="20"/>
    </location>
</feature>
<reference evidence="2 3" key="2">
    <citation type="submission" date="2019-09" db="EMBL/GenBank/DDBJ databases">
        <authorList>
            <person name="Jin C."/>
        </authorList>
    </citation>
    <scope>NUCLEOTIDE SEQUENCE [LARGE SCALE GENOMIC DNA]</scope>
    <source>
        <strain evidence="2 3">BN140002</strain>
    </source>
</reference>
<dbReference type="InterPro" id="IPR036465">
    <property type="entry name" value="vWFA_dom_sf"/>
</dbReference>
<evidence type="ECO:0000313" key="3">
    <source>
        <dbReference type="Proteomes" id="UP000323142"/>
    </source>
</evidence>
<dbReference type="EMBL" id="VUOA01000016">
    <property type="protein sequence ID" value="KAA2237948.1"/>
    <property type="molecule type" value="Genomic_DNA"/>
</dbReference>
<keyword evidence="3" id="KW-1185">Reference proteome</keyword>
<dbReference type="AlphaFoldDB" id="A0A5B2VH54"/>
<accession>A0A5B2VH54</accession>
<dbReference type="Gene3D" id="3.40.50.410">
    <property type="entry name" value="von Willebrand factor, type A domain"/>
    <property type="match status" value="1"/>
</dbReference>
<evidence type="ECO:0000313" key="2">
    <source>
        <dbReference type="EMBL" id="KAA2237948.1"/>
    </source>
</evidence>
<keyword evidence="1" id="KW-0732">Signal</keyword>
<feature type="chain" id="PRO_5023108927" evidence="1">
    <location>
        <begin position="21"/>
        <end position="259"/>
    </location>
</feature>
<dbReference type="Proteomes" id="UP000323142">
    <property type="component" value="Unassembled WGS sequence"/>
</dbReference>